<evidence type="ECO:0000256" key="2">
    <source>
        <dbReference type="ARBA" id="ARBA00011530"/>
    </source>
</evidence>
<evidence type="ECO:0000256" key="15">
    <source>
        <dbReference type="PIRSR" id="PIRSR038455-1"/>
    </source>
</evidence>
<evidence type="ECO:0000256" key="4">
    <source>
        <dbReference type="ARBA" id="ARBA00022617"/>
    </source>
</evidence>
<dbReference type="GO" id="GO:0020037">
    <property type="term" value="F:heme binding"/>
    <property type="evidence" value="ECO:0007669"/>
    <property type="project" value="InterPro"/>
</dbReference>
<evidence type="ECO:0000256" key="9">
    <source>
        <dbReference type="ARBA" id="ARBA00022982"/>
    </source>
</evidence>
<evidence type="ECO:0000256" key="10">
    <source>
        <dbReference type="ARBA" id="ARBA00023004"/>
    </source>
</evidence>
<dbReference type="GO" id="GO:0070069">
    <property type="term" value="C:cytochrome complex"/>
    <property type="evidence" value="ECO:0007669"/>
    <property type="project" value="InterPro"/>
</dbReference>
<organism evidence="20 21">
    <name type="scientific">Thiomicrospira cyclica (strain DSM 14477 / JCM 11371 / ALM1)</name>
    <name type="common">Thioalkalimicrobium cyclicum</name>
    <dbReference type="NCBI Taxonomy" id="717773"/>
    <lineage>
        <taxon>Bacteria</taxon>
        <taxon>Pseudomonadati</taxon>
        <taxon>Pseudomonadota</taxon>
        <taxon>Gammaproteobacteria</taxon>
        <taxon>Thiotrichales</taxon>
        <taxon>Piscirickettsiaceae</taxon>
        <taxon>Thiomicrospira</taxon>
    </lineage>
</organism>
<evidence type="ECO:0000256" key="18">
    <source>
        <dbReference type="SAM" id="SignalP"/>
    </source>
</evidence>
<dbReference type="Pfam" id="PF21342">
    <property type="entry name" value="SoxA-TsdA_cyt-c"/>
    <property type="match status" value="1"/>
</dbReference>
<comment type="subunit">
    <text evidence="2 14">Heterodimer of SoxA and SoxX.</text>
</comment>
<dbReference type="GO" id="GO:0042597">
    <property type="term" value="C:periplasmic space"/>
    <property type="evidence" value="ECO:0007669"/>
    <property type="project" value="UniProtKB-SubCell"/>
</dbReference>
<comment type="subcellular location">
    <subcellularLocation>
        <location evidence="1 14">Periplasm</location>
    </subcellularLocation>
</comment>
<evidence type="ECO:0000256" key="16">
    <source>
        <dbReference type="PIRSR" id="PIRSR038455-2"/>
    </source>
</evidence>
<comment type="catalytic activity">
    <reaction evidence="13 14">
        <text>S-sulfanyl-L-cysteinyl-[SoxY protein] + thiosulfate + 2 Fe(III)-[cytochrome c] = S-(2-sulfodisulfanyl)-L-cysteinyl-[SoxY protein] + 2 Fe(II)-[cytochrome c] + 2 H(+)</text>
        <dbReference type="Rhea" id="RHEA:51224"/>
        <dbReference type="Rhea" id="RHEA-COMP:10350"/>
        <dbReference type="Rhea" id="RHEA-COMP:14399"/>
        <dbReference type="Rhea" id="RHEA-COMP:14689"/>
        <dbReference type="Rhea" id="RHEA-COMP:14690"/>
        <dbReference type="ChEBI" id="CHEBI:15378"/>
        <dbReference type="ChEBI" id="CHEBI:29033"/>
        <dbReference type="ChEBI" id="CHEBI:29034"/>
        <dbReference type="ChEBI" id="CHEBI:33542"/>
        <dbReference type="ChEBI" id="CHEBI:61963"/>
        <dbReference type="ChEBI" id="CHEBI:140664"/>
        <dbReference type="EC" id="2.8.5.2"/>
    </reaction>
</comment>
<dbReference type="Gene3D" id="1.10.760.10">
    <property type="entry name" value="Cytochrome c-like domain"/>
    <property type="match status" value="2"/>
</dbReference>
<keyword evidence="21" id="KW-1185">Reference proteome</keyword>
<evidence type="ECO:0000313" key="20">
    <source>
        <dbReference type="EMBL" id="AEG30992.1"/>
    </source>
</evidence>
<dbReference type="KEGG" id="tcy:Thicy_0216"/>
<gene>
    <name evidence="20" type="ordered locus">Thicy_0216</name>
</gene>
<evidence type="ECO:0000313" key="21">
    <source>
        <dbReference type="Proteomes" id="UP000009232"/>
    </source>
</evidence>
<evidence type="ECO:0000256" key="3">
    <source>
        <dbReference type="ARBA" id="ARBA00022448"/>
    </source>
</evidence>
<keyword evidence="5 14" id="KW-0808">Transferase</keyword>
<evidence type="ECO:0000256" key="17">
    <source>
        <dbReference type="PIRSR" id="PIRSR038455-3"/>
    </source>
</evidence>
<protein>
    <recommendedName>
        <fullName evidence="14">SoxAX cytochrome complex subunit A</fullName>
        <ecNumber evidence="14">2.8.5.2</ecNumber>
    </recommendedName>
    <alternativeName>
        <fullName evidence="14">Protein SoxA</fullName>
    </alternativeName>
    <alternativeName>
        <fullName evidence="14">Sulfur oxidizing protein A</fullName>
    </alternativeName>
    <alternativeName>
        <fullName evidence="14">Thiosulfate-oxidizing multienzyme system protein SoxA</fullName>
    </alternativeName>
</protein>
<dbReference type="InterPro" id="IPR025710">
    <property type="entry name" value="SoxA"/>
</dbReference>
<evidence type="ECO:0000256" key="8">
    <source>
        <dbReference type="ARBA" id="ARBA00022764"/>
    </source>
</evidence>
<comment type="similarity">
    <text evidence="11 14">Belongs to the SoxA family.</text>
</comment>
<feature type="domain" description="Cytochrome c" evidence="19">
    <location>
        <begin position="176"/>
        <end position="287"/>
    </location>
</feature>
<proteinExistence type="inferred from homology"/>
<keyword evidence="7 18" id="KW-0732">Signal</keyword>
<feature type="binding site" description="axial binding residue" evidence="17">
    <location>
        <position position="200"/>
    </location>
    <ligand>
        <name>heme c</name>
        <dbReference type="ChEBI" id="CHEBI:61717"/>
        <label>2</label>
    </ligand>
    <ligandPart>
        <name>Fe</name>
        <dbReference type="ChEBI" id="CHEBI:18248"/>
    </ligandPart>
</feature>
<dbReference type="OrthoDB" id="9808312at2"/>
<feature type="binding site" description="covalent" evidence="16">
    <location>
        <position position="199"/>
    </location>
    <ligand>
        <name>heme c</name>
        <dbReference type="ChEBI" id="CHEBI:61717"/>
        <label>2</label>
    </ligand>
</feature>
<feature type="binding site" description="axial binding residue" evidence="17">
    <location>
        <position position="133"/>
    </location>
    <ligand>
        <name>heme c</name>
        <dbReference type="ChEBI" id="CHEBI:61717"/>
        <label>1</label>
    </ligand>
    <ligandPart>
        <name>Fe</name>
        <dbReference type="ChEBI" id="CHEBI:18248"/>
    </ligandPart>
</feature>
<dbReference type="GO" id="GO:0016669">
    <property type="term" value="F:oxidoreductase activity, acting on a sulfur group of donors, cytochrome as acceptor"/>
    <property type="evidence" value="ECO:0007669"/>
    <property type="project" value="InterPro"/>
</dbReference>
<evidence type="ECO:0000256" key="6">
    <source>
        <dbReference type="ARBA" id="ARBA00022723"/>
    </source>
</evidence>
<reference evidence="20 21" key="1">
    <citation type="submission" date="2011-05" db="EMBL/GenBank/DDBJ databases">
        <title>Complete sequence of Thioalkalimicrobium cyclicum ALM1.</title>
        <authorList>
            <consortium name="US DOE Joint Genome Institute"/>
            <person name="Lucas S."/>
            <person name="Han J."/>
            <person name="Lapidus A."/>
            <person name="Cheng J.-F."/>
            <person name="Goodwin L."/>
            <person name="Pitluck S."/>
            <person name="Peters L."/>
            <person name="Mikhailova N."/>
            <person name="Davenport K."/>
            <person name="Han C."/>
            <person name="Tapia R."/>
            <person name="Land M."/>
            <person name="Hauser L."/>
            <person name="Kyrpides N."/>
            <person name="Ivanova N."/>
            <person name="Pagani I."/>
            <person name="Kappler U."/>
            <person name="Woyke T."/>
        </authorList>
    </citation>
    <scope>NUCLEOTIDE SEQUENCE [LARGE SCALE GENOMIC DNA]</scope>
    <source>
        <strain evidence="21">DSM 14477 / JCM 11371 / ALM1</strain>
    </source>
</reference>
<evidence type="ECO:0000256" key="14">
    <source>
        <dbReference type="PIRNR" id="PIRNR038455"/>
    </source>
</evidence>
<keyword evidence="10 14" id="KW-0408">Iron</keyword>
<dbReference type="InterPro" id="IPR009056">
    <property type="entry name" value="Cyt_c-like_dom"/>
</dbReference>
<feature type="active site" description="Cysteine persulfide intermediate" evidence="15">
    <location>
        <position position="248"/>
    </location>
</feature>
<keyword evidence="4 14" id="KW-0349">Heme</keyword>
<feature type="binding site" evidence="16">
    <location>
        <position position="244"/>
    </location>
    <ligand>
        <name>substrate</name>
    </ligand>
</feature>
<dbReference type="SUPFAM" id="SSF46626">
    <property type="entry name" value="Cytochrome c"/>
    <property type="match status" value="2"/>
</dbReference>
<evidence type="ECO:0000256" key="12">
    <source>
        <dbReference type="ARBA" id="ARBA00048077"/>
    </source>
</evidence>
<sequence length="287" mass="32250">MKKTLSSAIALAMTASFGGQAIAVEYNATAEKSRMDLVQYFQAKHPDRPFEDYINGIYGYDEDRRMQWQAEEEFPQYMDFVERGEELFNKDLNAYMGCMVGSDQGVANIRPSYPYFNEDLQAVVTLEGDINRCRTEAGLKPFGWKRGDIAHVGAYLGYEARGQKINVVINSPGAAAAFAAGEREFMEPRGQLGLACASCHVYNASRNARSDILSPALGHVSHFPVWRGKWARASGDGLGTLHRRYEGCHKNMRHTAHKVQGEEYRNMEFFQAYISSGLEINAPSYRQ</sequence>
<dbReference type="STRING" id="717773.Thicy_0216"/>
<feature type="signal peptide" evidence="18">
    <location>
        <begin position="1"/>
        <end position="23"/>
    </location>
</feature>
<dbReference type="NCBIfam" id="TIGR04484">
    <property type="entry name" value="thiosulf_SoxA"/>
    <property type="match status" value="1"/>
</dbReference>
<dbReference type="GO" id="GO:0046872">
    <property type="term" value="F:metal ion binding"/>
    <property type="evidence" value="ECO:0007669"/>
    <property type="project" value="UniProtKB-KW"/>
</dbReference>
<dbReference type="EC" id="2.8.5.2" evidence="14"/>
<keyword evidence="9 14" id="KW-0249">Electron transport</keyword>
<dbReference type="PIRSF" id="PIRSF038455">
    <property type="entry name" value="SoxA"/>
    <property type="match status" value="1"/>
</dbReference>
<dbReference type="GO" id="GO:0019417">
    <property type="term" value="P:sulfur oxidation"/>
    <property type="evidence" value="ECO:0007669"/>
    <property type="project" value="InterPro"/>
</dbReference>
<name>F6D9V5_THICA</name>
<feature type="chain" id="PRO_5003333109" description="SoxAX cytochrome complex subunit A" evidence="18">
    <location>
        <begin position="24"/>
        <end position="287"/>
    </location>
</feature>
<evidence type="ECO:0000259" key="19">
    <source>
        <dbReference type="PROSITE" id="PS51007"/>
    </source>
</evidence>
<keyword evidence="3 14" id="KW-0813">Transport</keyword>
<feature type="binding site" description="covalent" evidence="16">
    <location>
        <position position="196"/>
    </location>
    <ligand>
        <name>heme c</name>
        <dbReference type="ChEBI" id="CHEBI:61717"/>
        <label>2</label>
    </ligand>
</feature>
<evidence type="ECO:0000256" key="11">
    <source>
        <dbReference type="ARBA" id="ARBA00025746"/>
    </source>
</evidence>
<evidence type="ECO:0000256" key="13">
    <source>
        <dbReference type="ARBA" id="ARBA00048423"/>
    </source>
</evidence>
<dbReference type="InterPro" id="IPR036909">
    <property type="entry name" value="Cyt_c-like_dom_sf"/>
</dbReference>
<accession>F6D9V5</accession>
<dbReference type="GO" id="GO:0016740">
    <property type="term" value="F:transferase activity"/>
    <property type="evidence" value="ECO:0007669"/>
    <property type="project" value="UniProtKB-KW"/>
</dbReference>
<dbReference type="RefSeq" id="WP_013834775.1">
    <property type="nucleotide sequence ID" value="NC_015581.1"/>
</dbReference>
<dbReference type="EMBL" id="CP002776">
    <property type="protein sequence ID" value="AEG30992.1"/>
    <property type="molecule type" value="Genomic_DNA"/>
</dbReference>
<evidence type="ECO:0000256" key="7">
    <source>
        <dbReference type="ARBA" id="ARBA00022729"/>
    </source>
</evidence>
<dbReference type="GO" id="GO:0009055">
    <property type="term" value="F:electron transfer activity"/>
    <property type="evidence" value="ECO:0007669"/>
    <property type="project" value="InterPro"/>
</dbReference>
<comment type="catalytic activity">
    <reaction evidence="12 14">
        <text>L-cysteinyl-[SoxY protein] + thiosulfate + 2 Fe(III)-[cytochrome c] = S-sulfosulfanyl-L-cysteinyl-[SoxY protein] + 2 Fe(II)-[cytochrome c] + 2 H(+)</text>
        <dbReference type="Rhea" id="RHEA:56720"/>
        <dbReference type="Rhea" id="RHEA-COMP:10350"/>
        <dbReference type="Rhea" id="RHEA-COMP:14328"/>
        <dbReference type="Rhea" id="RHEA-COMP:14399"/>
        <dbReference type="Rhea" id="RHEA-COMP:14691"/>
        <dbReference type="ChEBI" id="CHEBI:15378"/>
        <dbReference type="ChEBI" id="CHEBI:29033"/>
        <dbReference type="ChEBI" id="CHEBI:29034"/>
        <dbReference type="ChEBI" id="CHEBI:29950"/>
        <dbReference type="ChEBI" id="CHEBI:33542"/>
        <dbReference type="ChEBI" id="CHEBI:139321"/>
        <dbReference type="EC" id="2.8.5.2"/>
    </reaction>
</comment>
<comment type="cofactor">
    <cofactor evidence="16">
        <name>heme</name>
        <dbReference type="ChEBI" id="CHEBI:30413"/>
    </cofactor>
    <text evidence="16">Binds 2 heme groups per subunit.</text>
</comment>
<dbReference type="PROSITE" id="PS51007">
    <property type="entry name" value="CYTC"/>
    <property type="match status" value="1"/>
</dbReference>
<feature type="binding site" description="axial binding residue" evidence="17">
    <location>
        <position position="248"/>
    </location>
    <ligand>
        <name>heme c</name>
        <dbReference type="ChEBI" id="CHEBI:61717"/>
        <label>2</label>
    </ligand>
    <ligandPart>
        <name>Fe</name>
        <dbReference type="ChEBI" id="CHEBI:18248"/>
    </ligandPart>
</feature>
<dbReference type="eggNOG" id="COG3258">
    <property type="taxonomic scope" value="Bacteria"/>
</dbReference>
<dbReference type="AlphaFoldDB" id="F6D9V5"/>
<dbReference type="HOGENOM" id="CLU_079910_1_0_6"/>
<keyword evidence="6 14" id="KW-0479">Metal-binding</keyword>
<dbReference type="Proteomes" id="UP000009232">
    <property type="component" value="Chromosome"/>
</dbReference>
<evidence type="ECO:0000256" key="5">
    <source>
        <dbReference type="ARBA" id="ARBA00022679"/>
    </source>
</evidence>
<feature type="binding site" description="covalent" evidence="16">
    <location>
        <position position="98"/>
    </location>
    <ligand>
        <name>heme c</name>
        <dbReference type="ChEBI" id="CHEBI:61717"/>
        <label>1</label>
    </ligand>
</feature>
<evidence type="ECO:0000256" key="1">
    <source>
        <dbReference type="ARBA" id="ARBA00004418"/>
    </source>
</evidence>
<keyword evidence="8 14" id="KW-0574">Periplasm</keyword>